<comment type="caution">
    <text evidence="4">The sequence shown here is derived from an EMBL/GenBank/DDBJ whole genome shotgun (WGS) entry which is preliminary data.</text>
</comment>
<protein>
    <submittedName>
        <fullName evidence="4">ABC transporter permease</fullName>
    </submittedName>
</protein>
<feature type="domain" description="SUF system FeS cluster assembly SufBD core" evidence="3">
    <location>
        <begin position="180"/>
        <end position="401"/>
    </location>
</feature>
<evidence type="ECO:0000313" key="4">
    <source>
        <dbReference type="EMBL" id="KGF20589.1"/>
    </source>
</evidence>
<feature type="compositionally biased region" description="Polar residues" evidence="2">
    <location>
        <begin position="1"/>
        <end position="10"/>
    </location>
</feature>
<reference evidence="4 5" key="1">
    <citation type="submission" date="2014-07" db="EMBL/GenBank/DDBJ databases">
        <authorList>
            <person name="McCorrison J."/>
            <person name="Sanka R."/>
            <person name="Torralba M."/>
            <person name="Gillis M."/>
            <person name="Haft D.H."/>
            <person name="Methe B."/>
            <person name="Sutton G."/>
            <person name="Nelson K.E."/>
        </authorList>
    </citation>
    <scope>NUCLEOTIDE SEQUENCE [LARGE SCALE GENOMIC DNA]</scope>
    <source>
        <strain evidence="4 5">DNF00011</strain>
    </source>
</reference>
<dbReference type="InterPro" id="IPR000825">
    <property type="entry name" value="SUF_FeS_clus_asmbl_SufBD_core"/>
</dbReference>
<evidence type="ECO:0000259" key="3">
    <source>
        <dbReference type="Pfam" id="PF01458"/>
    </source>
</evidence>
<evidence type="ECO:0000256" key="1">
    <source>
        <dbReference type="ARBA" id="ARBA00043967"/>
    </source>
</evidence>
<dbReference type="InterPro" id="IPR055346">
    <property type="entry name" value="Fe-S_cluster_assembly_SufBD"/>
</dbReference>
<sequence length="431" mass="46059">MSETTSTQRPQGAPLIAGFTEEGEDLSPMNADQAHGGSPIAGAAVKSHSHGGAAEGWGGANDSSRAGRATSFNVEDFPQLTGREEDFRFTPLRRLKGLHKDELTGTAPSLNQEVLTGTGEVRIEQVAQDHAAVSFMEPEDRLSANAYAAAKHVDLVTVPAETDGLVTKLTLRGEHQDPAGQHITVVAEPGSKATVVFDHVGSAVLTQHIEYDVKDGAELTIVSLQNWEGDAVHAANMQARLGAEAKLKHVVVTFGGDLVRLTPSVRFAGERGEAYVYGLYFTDAGQHQEHRLFINHASANCTSDALYKGALQGDGAHSVWVGDVLIPVAGEGTTTYEANRNLVLSEGARADSVPNLEIETGVIEGAGHAATTGRFDDEHLFYLMARGIDEKTARRLVVRGFLNEIIQKIDVPEIEDSLNTTIEAELAVNDN</sequence>
<name>A0A096AHY0_9MICC</name>
<dbReference type="InterPro" id="IPR011542">
    <property type="entry name" value="SUF_FeS_clus_asmbl_SufD"/>
</dbReference>
<dbReference type="RefSeq" id="WP_035755649.1">
    <property type="nucleotide sequence ID" value="NZ_JRNH01000013.1"/>
</dbReference>
<organism evidence="4 5">
    <name type="scientific">Pseudoglutamicibacter albus DNF00011</name>
    <dbReference type="NCBI Taxonomy" id="1401063"/>
    <lineage>
        <taxon>Bacteria</taxon>
        <taxon>Bacillati</taxon>
        <taxon>Actinomycetota</taxon>
        <taxon>Actinomycetes</taxon>
        <taxon>Micrococcales</taxon>
        <taxon>Micrococcaceae</taxon>
        <taxon>Pseudoglutamicibacter</taxon>
    </lineage>
</organism>
<accession>A0A096AHY0</accession>
<gene>
    <name evidence="4" type="ORF">HMPREF2128_04865</name>
</gene>
<dbReference type="Pfam" id="PF01458">
    <property type="entry name" value="SUFBD_core"/>
    <property type="match status" value="1"/>
</dbReference>
<dbReference type="EMBL" id="JRNH01000013">
    <property type="protein sequence ID" value="KGF20589.1"/>
    <property type="molecule type" value="Genomic_DNA"/>
</dbReference>
<dbReference type="Proteomes" id="UP000053528">
    <property type="component" value="Unassembled WGS sequence"/>
</dbReference>
<dbReference type="NCBIfam" id="TIGR01981">
    <property type="entry name" value="sufD"/>
    <property type="match status" value="1"/>
</dbReference>
<comment type="similarity">
    <text evidence="1">Belongs to the iron-sulfur cluster assembly SufBD family.</text>
</comment>
<evidence type="ECO:0000256" key="2">
    <source>
        <dbReference type="SAM" id="MobiDB-lite"/>
    </source>
</evidence>
<evidence type="ECO:0000313" key="5">
    <source>
        <dbReference type="Proteomes" id="UP000053528"/>
    </source>
</evidence>
<feature type="region of interest" description="Disordered" evidence="2">
    <location>
        <begin position="1"/>
        <end position="66"/>
    </location>
</feature>
<dbReference type="PANTHER" id="PTHR43575:SF1">
    <property type="entry name" value="PROTEIN ABCI7, CHLOROPLASTIC"/>
    <property type="match status" value="1"/>
</dbReference>
<dbReference type="InterPro" id="IPR037284">
    <property type="entry name" value="SUF_FeS_clus_asmbl_SufBD_sf"/>
</dbReference>
<dbReference type="SUPFAM" id="SSF101960">
    <property type="entry name" value="Stabilizer of iron transporter SufD"/>
    <property type="match status" value="1"/>
</dbReference>
<dbReference type="GO" id="GO:0016226">
    <property type="term" value="P:iron-sulfur cluster assembly"/>
    <property type="evidence" value="ECO:0007669"/>
    <property type="project" value="InterPro"/>
</dbReference>
<dbReference type="AlphaFoldDB" id="A0A096AHY0"/>
<dbReference type="PANTHER" id="PTHR43575">
    <property type="entry name" value="PROTEIN ABCI7, CHLOROPLASTIC"/>
    <property type="match status" value="1"/>
</dbReference>
<proteinExistence type="inferred from homology"/>